<feature type="transmembrane region" description="Helical" evidence="2">
    <location>
        <begin position="258"/>
        <end position="276"/>
    </location>
</feature>
<evidence type="ECO:0008006" key="5">
    <source>
        <dbReference type="Google" id="ProtNLM"/>
    </source>
</evidence>
<dbReference type="OrthoDB" id="408954at2759"/>
<comment type="caution">
    <text evidence="3">The sequence shown here is derived from an EMBL/GenBank/DDBJ whole genome shotgun (WGS) entry which is preliminary data.</text>
</comment>
<sequence>MFNSIFSLSFLMVFLLPFMFNWTTNLSAAFFWLTWTTFVFSFSPTRVEILGTVIVRVIFFALPSTVMFLFDMFMPAAASVFKRRGVEGLPGGRKTLNLRRREFKVAGWSLLNLAISIVLQGTLELFFRHTLGRKTMLKVSSILPFPGTWAKHLLLGLALRGVSEIEIEVEIKAAEFFLKLYTENQPQPQINLTDVPASIAPVISAAPLRPPQRKVSVHLLEARNLAPLPQGSIPAHSALRPPPPYLIHKFIPMYLPPALFRFHALVFFVYLAIISIEELFSHCGYRLFYPIPGLGGIGARVERHLDDDGHCNYSPWGFWDLLAGTYNSTGDDDDDDDNHHHDHYNEGSGHGRLGSGGGGRGGGKGGKGGGSKSMKWGPTVSTGGTLSRRS</sequence>
<feature type="transmembrane region" description="Helical" evidence="2">
    <location>
        <begin position="105"/>
        <end position="127"/>
    </location>
</feature>
<evidence type="ECO:0000313" key="4">
    <source>
        <dbReference type="Proteomes" id="UP001147747"/>
    </source>
</evidence>
<dbReference type="Proteomes" id="UP001147747">
    <property type="component" value="Unassembled WGS sequence"/>
</dbReference>
<keyword evidence="4" id="KW-1185">Reference proteome</keyword>
<evidence type="ECO:0000313" key="3">
    <source>
        <dbReference type="EMBL" id="KAJ5392019.1"/>
    </source>
</evidence>
<organism evidence="3 4">
    <name type="scientific">Penicillium cosmopolitanum</name>
    <dbReference type="NCBI Taxonomy" id="1131564"/>
    <lineage>
        <taxon>Eukaryota</taxon>
        <taxon>Fungi</taxon>
        <taxon>Dikarya</taxon>
        <taxon>Ascomycota</taxon>
        <taxon>Pezizomycotina</taxon>
        <taxon>Eurotiomycetes</taxon>
        <taxon>Eurotiomycetidae</taxon>
        <taxon>Eurotiales</taxon>
        <taxon>Aspergillaceae</taxon>
        <taxon>Penicillium</taxon>
    </lineage>
</organism>
<name>A0A9W9VZ03_9EURO</name>
<reference evidence="3" key="2">
    <citation type="journal article" date="2023" name="IMA Fungus">
        <title>Comparative genomic study of the Penicillium genus elucidates a diverse pangenome and 15 lateral gene transfer events.</title>
        <authorList>
            <person name="Petersen C."/>
            <person name="Sorensen T."/>
            <person name="Nielsen M.R."/>
            <person name="Sondergaard T.E."/>
            <person name="Sorensen J.L."/>
            <person name="Fitzpatrick D.A."/>
            <person name="Frisvad J.C."/>
            <person name="Nielsen K.L."/>
        </authorList>
    </citation>
    <scope>NUCLEOTIDE SEQUENCE</scope>
    <source>
        <strain evidence="3">IBT 29677</strain>
    </source>
</reference>
<dbReference type="GeneID" id="81371126"/>
<keyword evidence="2" id="KW-1133">Transmembrane helix</keyword>
<dbReference type="RefSeq" id="XP_056487697.1">
    <property type="nucleotide sequence ID" value="XM_056632146.1"/>
</dbReference>
<feature type="compositionally biased region" description="Gly residues" evidence="1">
    <location>
        <begin position="348"/>
        <end position="371"/>
    </location>
</feature>
<protein>
    <recommendedName>
        <fullName evidence="5">Fatty acid hydroxylase domain-containing protein</fullName>
    </recommendedName>
</protein>
<evidence type="ECO:0000256" key="2">
    <source>
        <dbReference type="SAM" id="Phobius"/>
    </source>
</evidence>
<feature type="transmembrane region" description="Helical" evidence="2">
    <location>
        <begin position="52"/>
        <end position="74"/>
    </location>
</feature>
<feature type="compositionally biased region" description="Polar residues" evidence="1">
    <location>
        <begin position="379"/>
        <end position="390"/>
    </location>
</feature>
<keyword evidence="2" id="KW-0472">Membrane</keyword>
<dbReference type="EMBL" id="JAPZBU010000008">
    <property type="protein sequence ID" value="KAJ5392019.1"/>
    <property type="molecule type" value="Genomic_DNA"/>
</dbReference>
<evidence type="ECO:0000256" key="1">
    <source>
        <dbReference type="SAM" id="MobiDB-lite"/>
    </source>
</evidence>
<gene>
    <name evidence="3" type="ORF">N7509_007509</name>
</gene>
<proteinExistence type="predicted"/>
<keyword evidence="2" id="KW-0812">Transmembrane</keyword>
<accession>A0A9W9VZ03</accession>
<feature type="region of interest" description="Disordered" evidence="1">
    <location>
        <begin position="330"/>
        <end position="390"/>
    </location>
</feature>
<reference evidence="3" key="1">
    <citation type="submission" date="2022-12" db="EMBL/GenBank/DDBJ databases">
        <authorList>
            <person name="Petersen C."/>
        </authorList>
    </citation>
    <scope>NUCLEOTIDE SEQUENCE</scope>
    <source>
        <strain evidence="3">IBT 29677</strain>
    </source>
</reference>
<dbReference type="AlphaFoldDB" id="A0A9W9VZ03"/>